<evidence type="ECO:0000313" key="8">
    <source>
        <dbReference type="Proteomes" id="UP000738349"/>
    </source>
</evidence>
<dbReference type="Gene3D" id="1.20.1740.10">
    <property type="entry name" value="Amino acid/polyamine transporter I"/>
    <property type="match status" value="1"/>
</dbReference>
<evidence type="ECO:0000256" key="6">
    <source>
        <dbReference type="SAM" id="Phobius"/>
    </source>
</evidence>
<feature type="transmembrane region" description="Helical" evidence="6">
    <location>
        <begin position="379"/>
        <end position="399"/>
    </location>
</feature>
<protein>
    <submittedName>
        <fullName evidence="7">Amino acid/polyamine transporter I</fullName>
    </submittedName>
</protein>
<proteinExistence type="predicted"/>
<dbReference type="Pfam" id="PF13520">
    <property type="entry name" value="AA_permease_2"/>
    <property type="match status" value="1"/>
</dbReference>
<feature type="transmembrane region" description="Helical" evidence="6">
    <location>
        <begin position="451"/>
        <end position="472"/>
    </location>
</feature>
<keyword evidence="2" id="KW-0813">Transport</keyword>
<keyword evidence="4 6" id="KW-1133">Transmembrane helix</keyword>
<dbReference type="InterPro" id="IPR002293">
    <property type="entry name" value="AA/rel_permease1"/>
</dbReference>
<feature type="transmembrane region" description="Helical" evidence="6">
    <location>
        <begin position="478"/>
        <end position="500"/>
    </location>
</feature>
<keyword evidence="5 6" id="KW-0472">Membrane</keyword>
<sequence length="516" mass="56378">MEGQGSIKDVPPEKGLATVDKDALELAHLGLEPSAMKRNFNLWSLLFMSFCTSVTWEAISSTMAQALTSGGSSSLVWGYVAAATGAMLIVSCMAEYASMIPTAGGQYHYVAELAPLRVRRLFSWYAGWITMIGWVLCATAGIFATAMSIQAWVILFSKSYVYERWHTSLIVIALTSYYTIFSIFQLKYLHYLLFFAMFAHVFGYFATSIYLLVHVKEKNTASYVFTDFTNLSGWDSSAISWSIGLLSSAIGFVNWDSSLHMAEEMKNASRDLPRTILATVGVSGIVTFPWVIAVAFCITDIQGVLSGPVGLISPMAQLYYDVSGGNRAVTIGMTSFLPILGFCGTGSSIMSSTSRVVWAFARDGGLPARFAHIGERTKAPTAALVLTWAIICSISLIYIGNATAYYGISSACTVALILSYAFPLLINAIWSFQHCTVPRGSFSLGRLHRPLAVAGLIWCMYISVFMCFPTYYPVTKDNMNYASVVLLGGMGMATVSWFVYGKSRYVGVTQNLEGHI</sequence>
<dbReference type="PIRSF" id="PIRSF006060">
    <property type="entry name" value="AA_transporter"/>
    <property type="match status" value="1"/>
</dbReference>
<feature type="transmembrane region" description="Helical" evidence="6">
    <location>
        <begin position="40"/>
        <end position="56"/>
    </location>
</feature>
<dbReference type="Proteomes" id="UP000738349">
    <property type="component" value="Unassembled WGS sequence"/>
</dbReference>
<accession>A0A9P9F8E7</accession>
<feature type="transmembrane region" description="Helical" evidence="6">
    <location>
        <begin position="165"/>
        <end position="184"/>
    </location>
</feature>
<feature type="transmembrane region" description="Helical" evidence="6">
    <location>
        <begin position="125"/>
        <end position="153"/>
    </location>
</feature>
<dbReference type="AlphaFoldDB" id="A0A9P9F8E7"/>
<dbReference type="GO" id="GO:0022857">
    <property type="term" value="F:transmembrane transporter activity"/>
    <property type="evidence" value="ECO:0007669"/>
    <property type="project" value="InterPro"/>
</dbReference>
<reference evidence="7" key="1">
    <citation type="journal article" date="2021" name="Nat. Commun.">
        <title>Genetic determinants of endophytism in the Arabidopsis root mycobiome.</title>
        <authorList>
            <person name="Mesny F."/>
            <person name="Miyauchi S."/>
            <person name="Thiergart T."/>
            <person name="Pickel B."/>
            <person name="Atanasova L."/>
            <person name="Karlsson M."/>
            <person name="Huettel B."/>
            <person name="Barry K.W."/>
            <person name="Haridas S."/>
            <person name="Chen C."/>
            <person name="Bauer D."/>
            <person name="Andreopoulos W."/>
            <person name="Pangilinan J."/>
            <person name="LaButti K."/>
            <person name="Riley R."/>
            <person name="Lipzen A."/>
            <person name="Clum A."/>
            <person name="Drula E."/>
            <person name="Henrissat B."/>
            <person name="Kohler A."/>
            <person name="Grigoriev I.V."/>
            <person name="Martin F.M."/>
            <person name="Hacquard S."/>
        </authorList>
    </citation>
    <scope>NUCLEOTIDE SEQUENCE</scope>
    <source>
        <strain evidence="7">MPI-CAGE-AT-0147</strain>
    </source>
</reference>
<comment type="caution">
    <text evidence="7">The sequence shown here is derived from an EMBL/GenBank/DDBJ whole genome shotgun (WGS) entry which is preliminary data.</text>
</comment>
<feature type="transmembrane region" description="Helical" evidence="6">
    <location>
        <begin position="238"/>
        <end position="255"/>
    </location>
</feature>
<keyword evidence="8" id="KW-1185">Reference proteome</keyword>
<dbReference type="PANTHER" id="PTHR45649:SF14">
    <property type="entry name" value="GABA PERMEASE"/>
    <property type="match status" value="1"/>
</dbReference>
<dbReference type="EMBL" id="JAGMUV010000005">
    <property type="protein sequence ID" value="KAH7156024.1"/>
    <property type="molecule type" value="Genomic_DNA"/>
</dbReference>
<feature type="transmembrane region" description="Helical" evidence="6">
    <location>
        <begin position="76"/>
        <end position="97"/>
    </location>
</feature>
<dbReference type="PANTHER" id="PTHR45649">
    <property type="entry name" value="AMINO-ACID PERMEASE BAT1"/>
    <property type="match status" value="1"/>
</dbReference>
<evidence type="ECO:0000256" key="5">
    <source>
        <dbReference type="ARBA" id="ARBA00023136"/>
    </source>
</evidence>
<dbReference type="OrthoDB" id="3257095at2759"/>
<evidence type="ECO:0000256" key="2">
    <source>
        <dbReference type="ARBA" id="ARBA00022448"/>
    </source>
</evidence>
<feature type="transmembrane region" description="Helical" evidence="6">
    <location>
        <begin position="191"/>
        <end position="213"/>
    </location>
</feature>
<keyword evidence="3 6" id="KW-0812">Transmembrane</keyword>
<name>A0A9P9F8E7_9HYPO</name>
<organism evidence="7 8">
    <name type="scientific">Dactylonectria macrodidyma</name>
    <dbReference type="NCBI Taxonomy" id="307937"/>
    <lineage>
        <taxon>Eukaryota</taxon>
        <taxon>Fungi</taxon>
        <taxon>Dikarya</taxon>
        <taxon>Ascomycota</taxon>
        <taxon>Pezizomycotina</taxon>
        <taxon>Sordariomycetes</taxon>
        <taxon>Hypocreomycetidae</taxon>
        <taxon>Hypocreales</taxon>
        <taxon>Nectriaceae</taxon>
        <taxon>Dactylonectria</taxon>
    </lineage>
</organism>
<feature type="transmembrane region" description="Helical" evidence="6">
    <location>
        <begin position="405"/>
        <end position="430"/>
    </location>
</feature>
<dbReference type="GO" id="GO:0016020">
    <property type="term" value="C:membrane"/>
    <property type="evidence" value="ECO:0007669"/>
    <property type="project" value="UniProtKB-SubCell"/>
</dbReference>
<evidence type="ECO:0000256" key="1">
    <source>
        <dbReference type="ARBA" id="ARBA00004141"/>
    </source>
</evidence>
<evidence type="ECO:0000313" key="7">
    <source>
        <dbReference type="EMBL" id="KAH7156024.1"/>
    </source>
</evidence>
<comment type="subcellular location">
    <subcellularLocation>
        <location evidence="1">Membrane</location>
        <topology evidence="1">Multi-pass membrane protein</topology>
    </subcellularLocation>
</comment>
<gene>
    <name evidence="7" type="ORF">EDB81DRAFT_867244</name>
</gene>
<feature type="transmembrane region" description="Helical" evidence="6">
    <location>
        <begin position="336"/>
        <end position="358"/>
    </location>
</feature>
<evidence type="ECO:0000256" key="4">
    <source>
        <dbReference type="ARBA" id="ARBA00022989"/>
    </source>
</evidence>
<evidence type="ECO:0000256" key="3">
    <source>
        <dbReference type="ARBA" id="ARBA00022692"/>
    </source>
</evidence>
<feature type="transmembrane region" description="Helical" evidence="6">
    <location>
        <begin position="276"/>
        <end position="301"/>
    </location>
</feature>